<dbReference type="Pfam" id="PF11142">
    <property type="entry name" value="DUF2917"/>
    <property type="match status" value="1"/>
</dbReference>
<dbReference type="InterPro" id="IPR021317">
    <property type="entry name" value="DUF2917"/>
</dbReference>
<proteinExistence type="predicted"/>
<organism evidence="1 2">
    <name type="scientific">Anaeromyxobacter diazotrophicus</name>
    <dbReference type="NCBI Taxonomy" id="2590199"/>
    <lineage>
        <taxon>Bacteria</taxon>
        <taxon>Pseudomonadati</taxon>
        <taxon>Myxococcota</taxon>
        <taxon>Myxococcia</taxon>
        <taxon>Myxococcales</taxon>
        <taxon>Cystobacterineae</taxon>
        <taxon>Anaeromyxobacteraceae</taxon>
        <taxon>Anaeromyxobacter</taxon>
    </lineage>
</organism>
<dbReference type="RefSeq" id="WP_176062164.1">
    <property type="nucleotide sequence ID" value="NZ_BJTG01000001.1"/>
</dbReference>
<name>A0A7I9VG37_9BACT</name>
<accession>A0A7I9VG37</accession>
<reference evidence="2" key="1">
    <citation type="journal article" date="2020" name="Appl. Environ. Microbiol.">
        <title>Diazotrophic Anaeromyxobacter Isolates from Soils.</title>
        <authorList>
            <person name="Masuda Y."/>
            <person name="Yamanaka H."/>
            <person name="Xu Z.X."/>
            <person name="Shiratori Y."/>
            <person name="Aono T."/>
            <person name="Amachi S."/>
            <person name="Senoo K."/>
            <person name="Itoh H."/>
        </authorList>
    </citation>
    <scope>NUCLEOTIDE SEQUENCE [LARGE SCALE GENOMIC DNA]</scope>
    <source>
        <strain evidence="2">R267</strain>
    </source>
</reference>
<comment type="caution">
    <text evidence="1">The sequence shown here is derived from an EMBL/GenBank/DDBJ whole genome shotgun (WGS) entry which is preliminary data.</text>
</comment>
<dbReference type="EMBL" id="BJTG01000001">
    <property type="protein sequence ID" value="GEJ55356.1"/>
    <property type="molecule type" value="Genomic_DNA"/>
</dbReference>
<evidence type="ECO:0000313" key="2">
    <source>
        <dbReference type="Proteomes" id="UP000503640"/>
    </source>
</evidence>
<evidence type="ECO:0000313" key="1">
    <source>
        <dbReference type="EMBL" id="GEJ55356.1"/>
    </source>
</evidence>
<sequence>MTTTRWWAPGHGGRQGVHELARDATLRLRAGSAGLVLRATSGCVLVTREGDRDDHVLEPGGELRLEGRGLVVAWALAPSRLVVAGAPAGARARAGRREKAVAGA</sequence>
<gene>
    <name evidence="1" type="ORF">AMYX_00970</name>
</gene>
<dbReference type="AlphaFoldDB" id="A0A7I9VG37"/>
<keyword evidence="2" id="KW-1185">Reference proteome</keyword>
<dbReference type="Proteomes" id="UP000503640">
    <property type="component" value="Unassembled WGS sequence"/>
</dbReference>
<protein>
    <submittedName>
        <fullName evidence="1">Uncharacterized protein</fullName>
    </submittedName>
</protein>